<dbReference type="AlphaFoldDB" id="A0A2W1BJD9"/>
<dbReference type="Pfam" id="PF00100">
    <property type="entry name" value="Zona_pellucida"/>
    <property type="match status" value="1"/>
</dbReference>
<accession>A0A2W1BJD9</accession>
<dbReference type="PROSITE" id="PS51034">
    <property type="entry name" value="ZP_2"/>
    <property type="match status" value="1"/>
</dbReference>
<dbReference type="EMBL" id="KZ150007">
    <property type="protein sequence ID" value="PZC75192.1"/>
    <property type="molecule type" value="Genomic_DNA"/>
</dbReference>
<keyword evidence="2" id="KW-0812">Transmembrane</keyword>
<dbReference type="SMART" id="SM00241">
    <property type="entry name" value="ZP"/>
    <property type="match status" value="1"/>
</dbReference>
<feature type="transmembrane region" description="Helical" evidence="2">
    <location>
        <begin position="624"/>
        <end position="647"/>
    </location>
</feature>
<gene>
    <name evidence="4" type="primary">HaOG206607</name>
    <name evidence="4" type="ORF">B5X24_HaOG206607</name>
</gene>
<sequence>MQPVQFRCGAALGHWVSPTRAEGCVGAEWGVVGLVGAARGLQCSRTQCRHGRCGCSVAPCLSPPAPRRASASARLIVFVGCRPLTDRTVTMKRTRLLLVAAVLLLREATCEPPVDSASLPLEHRTGAGYGPPLPPSHTDDPWPLATPDSPKIKHLQVQCEKTRMRVNIEFDRPFYGMIFSKGFYSDSHCMHLKPGTGHLSATFEIFLNSCGMSSSANHNVAAYGSPTPSGSYVENTIIVQYDPYVQEVWDQARKLRCTWYDFYEKAVTFRPFQVDMLHAVTANFLGDNLQCWMQIQVGKGPWASEVSGIVKIGQTMTMVLAIKDDENKFDMLVRNCVAHDGKRAPIQLVDQYGCVVRPKIMSKFQKIKNFGPSASVVSFAYFQAFKFPDSMNVHFQCVIQVCRYNCPEPKCGLGADYGVPLLGGNTLGSEEYGVPNSLHAEYGPPPPAPHGEYGVPPAFPDPRHPADATGSFSEKRDDAVPPPQAQVSSTPNAPSPSSPAPARDEDEVNLPPPPPPGRRGVYNTVKRKDDAHVNLATLGGRPRSVEDLPERLVGVRRRRETSTPTRIYKRDAQEMTDVNTSRTIQVVAPGDVNFALNNAAANETVVIQSPASDPETICMSVPSFVAGLVMLLLVLVVASLVAAFLFVRVRALDRKGAHAAAYYETDYVKHTN</sequence>
<dbReference type="OMA" id="MKPQRIY"/>
<name>A0A2W1BJD9_HELAM</name>
<keyword evidence="2" id="KW-1133">Transmembrane helix</keyword>
<evidence type="ECO:0000256" key="1">
    <source>
        <dbReference type="SAM" id="MobiDB-lite"/>
    </source>
</evidence>
<dbReference type="InterPro" id="IPR001507">
    <property type="entry name" value="ZP_dom"/>
</dbReference>
<evidence type="ECO:0000313" key="4">
    <source>
        <dbReference type="EMBL" id="PZC75192.1"/>
    </source>
</evidence>
<reference evidence="4 5" key="1">
    <citation type="journal article" date="2017" name="BMC Biol.">
        <title>Genomic innovations, transcriptional plasticity and gene loss underlying the evolution and divergence of two highly polyphagous and invasive Helicoverpa pest species.</title>
        <authorList>
            <person name="Pearce S.L."/>
            <person name="Clarke D.F."/>
            <person name="East P.D."/>
            <person name="Elfekih S."/>
            <person name="Gordon K.H."/>
            <person name="Jermiin L.S."/>
            <person name="McGaughran A."/>
            <person name="Oakeshott J.G."/>
            <person name="Papanikolaou A."/>
            <person name="Perera O.P."/>
            <person name="Rane R.V."/>
            <person name="Richards S."/>
            <person name="Tay W.T."/>
            <person name="Walsh T.K."/>
            <person name="Anderson A."/>
            <person name="Anderson C.J."/>
            <person name="Asgari S."/>
            <person name="Board P.G."/>
            <person name="Bretschneider A."/>
            <person name="Campbell P.M."/>
            <person name="Chertemps T."/>
            <person name="Christeller J.T."/>
            <person name="Coppin C.W."/>
            <person name="Downes S.J."/>
            <person name="Duan G."/>
            <person name="Farnsworth C.A."/>
            <person name="Good R.T."/>
            <person name="Han L.B."/>
            <person name="Han Y.C."/>
            <person name="Hatje K."/>
            <person name="Horne I."/>
            <person name="Huang Y.P."/>
            <person name="Hughes D.S."/>
            <person name="Jacquin-Joly E."/>
            <person name="James W."/>
            <person name="Jhangiani S."/>
            <person name="Kollmar M."/>
            <person name="Kuwar S.S."/>
            <person name="Li S."/>
            <person name="Liu N.Y."/>
            <person name="Maibeche M.T."/>
            <person name="Miller J.R."/>
            <person name="Montagne N."/>
            <person name="Perry T."/>
            <person name="Qu J."/>
            <person name="Song S.V."/>
            <person name="Sutton G.G."/>
            <person name="Vogel H."/>
            <person name="Walenz B.P."/>
            <person name="Xu W."/>
            <person name="Zhang H.J."/>
            <person name="Zou Z."/>
            <person name="Batterham P."/>
            <person name="Edwards O.R."/>
            <person name="Feyereisen R."/>
            <person name="Gibbs R.A."/>
            <person name="Heckel D.G."/>
            <person name="McGrath A."/>
            <person name="Robin C."/>
            <person name="Scherer S.E."/>
            <person name="Worley K.C."/>
            <person name="Wu Y.D."/>
        </authorList>
    </citation>
    <scope>NUCLEOTIDE SEQUENCE [LARGE SCALE GENOMIC DNA]</scope>
    <source>
        <strain evidence="4">Harm_GR_Male_#8</strain>
        <tissue evidence="4">Whole organism</tissue>
    </source>
</reference>
<dbReference type="OrthoDB" id="10062424at2759"/>
<organism evidence="4 5">
    <name type="scientific">Helicoverpa armigera</name>
    <name type="common">Cotton bollworm</name>
    <name type="synonym">Heliothis armigera</name>
    <dbReference type="NCBI Taxonomy" id="29058"/>
    <lineage>
        <taxon>Eukaryota</taxon>
        <taxon>Metazoa</taxon>
        <taxon>Ecdysozoa</taxon>
        <taxon>Arthropoda</taxon>
        <taxon>Hexapoda</taxon>
        <taxon>Insecta</taxon>
        <taxon>Pterygota</taxon>
        <taxon>Neoptera</taxon>
        <taxon>Endopterygota</taxon>
        <taxon>Lepidoptera</taxon>
        <taxon>Glossata</taxon>
        <taxon>Ditrysia</taxon>
        <taxon>Noctuoidea</taxon>
        <taxon>Noctuidae</taxon>
        <taxon>Heliothinae</taxon>
        <taxon>Helicoverpa</taxon>
    </lineage>
</organism>
<proteinExistence type="predicted"/>
<dbReference type="InterPro" id="IPR055355">
    <property type="entry name" value="ZP-C"/>
</dbReference>
<evidence type="ECO:0000313" key="5">
    <source>
        <dbReference type="Proteomes" id="UP000249218"/>
    </source>
</evidence>
<evidence type="ECO:0000259" key="3">
    <source>
        <dbReference type="PROSITE" id="PS51034"/>
    </source>
</evidence>
<dbReference type="InterPro" id="IPR056953">
    <property type="entry name" value="CUT_N"/>
</dbReference>
<feature type="domain" description="ZP" evidence="3">
    <location>
        <begin position="158"/>
        <end position="418"/>
    </location>
</feature>
<feature type="region of interest" description="Disordered" evidence="1">
    <location>
        <begin position="435"/>
        <end position="523"/>
    </location>
</feature>
<keyword evidence="2" id="KW-0472">Membrane</keyword>
<dbReference type="Proteomes" id="UP000249218">
    <property type="component" value="Unassembled WGS sequence"/>
</dbReference>
<protein>
    <recommendedName>
        <fullName evidence="3">ZP domain-containing protein</fullName>
    </recommendedName>
</protein>
<evidence type="ECO:0000256" key="2">
    <source>
        <dbReference type="SAM" id="Phobius"/>
    </source>
</evidence>
<keyword evidence="5" id="KW-1185">Reference proteome</keyword>
<dbReference type="PANTHER" id="PTHR46560">
    <property type="entry name" value="CYPHER, ISOFORM B"/>
    <property type="match status" value="1"/>
</dbReference>
<dbReference type="PANTHER" id="PTHR46560:SF2">
    <property type="entry name" value="DUSKY-LIKE, ISOFORM A"/>
    <property type="match status" value="1"/>
</dbReference>
<dbReference type="Pfam" id="PF25057">
    <property type="entry name" value="CUT_N"/>
    <property type="match status" value="1"/>
</dbReference>